<dbReference type="OrthoDB" id="262547at2759"/>
<comment type="caution">
    <text evidence="2">The sequence shown here is derived from an EMBL/GenBank/DDBJ whole genome shotgun (WGS) entry which is preliminary data.</text>
</comment>
<dbReference type="Proteomes" id="UP000053958">
    <property type="component" value="Unassembled WGS sequence"/>
</dbReference>
<organism evidence="2 3">
    <name type="scientific">Rasamsonia emersonii (strain ATCC 16479 / CBS 393.64 / IMI 116815)</name>
    <dbReference type="NCBI Taxonomy" id="1408163"/>
    <lineage>
        <taxon>Eukaryota</taxon>
        <taxon>Fungi</taxon>
        <taxon>Dikarya</taxon>
        <taxon>Ascomycota</taxon>
        <taxon>Pezizomycotina</taxon>
        <taxon>Eurotiomycetes</taxon>
        <taxon>Eurotiomycetidae</taxon>
        <taxon>Eurotiales</taxon>
        <taxon>Trichocomaceae</taxon>
        <taxon>Rasamsonia</taxon>
    </lineage>
</organism>
<dbReference type="GeneID" id="25312245"/>
<feature type="compositionally biased region" description="Polar residues" evidence="1">
    <location>
        <begin position="92"/>
        <end position="101"/>
    </location>
</feature>
<keyword evidence="3" id="KW-1185">Reference proteome</keyword>
<dbReference type="Pfam" id="PF11735">
    <property type="entry name" value="CAP59_mtransfer"/>
    <property type="match status" value="1"/>
</dbReference>
<proteinExistence type="predicted"/>
<reference evidence="2 3" key="1">
    <citation type="submission" date="2015-04" db="EMBL/GenBank/DDBJ databases">
        <authorList>
            <person name="Heijne W.H."/>
            <person name="Fedorova N.D."/>
            <person name="Nierman W.C."/>
            <person name="Vollebregt A.W."/>
            <person name="Zhao Z."/>
            <person name="Wu L."/>
            <person name="Kumar M."/>
            <person name="Stam H."/>
            <person name="van den Berg M.A."/>
            <person name="Pel H.J."/>
        </authorList>
    </citation>
    <scope>NUCLEOTIDE SEQUENCE [LARGE SCALE GENOMIC DNA]</scope>
    <source>
        <strain evidence="2 3">CBS 393.64</strain>
    </source>
</reference>
<dbReference type="PANTHER" id="PTHR34144">
    <property type="entry name" value="CHROMOSOME 8, WHOLE GENOME SHOTGUN SEQUENCE"/>
    <property type="match status" value="1"/>
</dbReference>
<keyword evidence="2" id="KW-0328">Glycosyltransferase</keyword>
<evidence type="ECO:0000313" key="3">
    <source>
        <dbReference type="Proteomes" id="UP000053958"/>
    </source>
</evidence>
<feature type="region of interest" description="Disordered" evidence="1">
    <location>
        <begin position="74"/>
        <end position="143"/>
    </location>
</feature>
<accession>A0A0F4Z5J0</accession>
<dbReference type="RefSeq" id="XP_013332416.1">
    <property type="nucleotide sequence ID" value="XM_013476962.1"/>
</dbReference>
<keyword evidence="2" id="KW-0808">Transferase</keyword>
<gene>
    <name evidence="2" type="ORF">T310_0190</name>
</gene>
<feature type="compositionally biased region" description="Polar residues" evidence="1">
    <location>
        <begin position="113"/>
        <end position="124"/>
    </location>
</feature>
<dbReference type="GO" id="GO:0016757">
    <property type="term" value="F:glycosyltransferase activity"/>
    <property type="evidence" value="ECO:0007669"/>
    <property type="project" value="UniProtKB-KW"/>
</dbReference>
<dbReference type="PANTHER" id="PTHR34144:SF5">
    <property type="entry name" value="ALPHA-1,3-MANNOSYLTRANSFERASE CMT1"/>
    <property type="match status" value="1"/>
</dbReference>
<dbReference type="EMBL" id="LASV01000012">
    <property type="protein sequence ID" value="KKA25804.1"/>
    <property type="molecule type" value="Genomic_DNA"/>
</dbReference>
<dbReference type="InterPro" id="IPR021047">
    <property type="entry name" value="Mannosyltransferase_CMT1"/>
</dbReference>
<evidence type="ECO:0000256" key="1">
    <source>
        <dbReference type="SAM" id="MobiDB-lite"/>
    </source>
</evidence>
<sequence>MKVQTVLLGLGLLFGSWFLIFYCRHWADGNLLTTLGEIAIGRAHWRDDWEETHLTTFSSPDSDGKAKDNVIQHGSVSRQTAGGKVPSRATDVPQTGDTTSPIPDAPKLPAEPANNTDETSQLVCQTPPGARYDHLRSIPSNRGPARFRANKIRYFFALNLQQSAKVMPRLMESIVQAMKYLGPERCALSVVEGPSEDGTHEILENFQTEVELMGSHFYHNTSSLDPKAPSSERVEKLAKLRNMALAPLWSGHDRHKFASDSIVIFLDDIALCPEDILELLHQHVTQSAHMACAFDWILEGSTFNNVWVSRSMVGDLFFEIPHDGSWAYKDDLFWDDPSSRKRYESKLPLQVYSCWGGMVTLNAQPFARGKLKFRSSEDGECFMGEATLLAKDMWRQEMGKIMVVPTVNVGYSNDGSSKAKERRGYVHDHVDMTSTVDSPGEKIDWQKKPPAMVKCLPDWNRPSWVDPV</sequence>
<evidence type="ECO:0000313" key="2">
    <source>
        <dbReference type="EMBL" id="KKA25804.1"/>
    </source>
</evidence>
<name>A0A0F4Z5J0_RASE3</name>
<protein>
    <submittedName>
        <fullName evidence="2">Alpha-1,3-mannosyltransferase CMT1</fullName>
    </submittedName>
</protein>
<dbReference type="AlphaFoldDB" id="A0A0F4Z5J0"/>